<evidence type="ECO:0000256" key="1">
    <source>
        <dbReference type="SAM" id="Phobius"/>
    </source>
</evidence>
<proteinExistence type="predicted"/>
<evidence type="ECO:0000313" key="2">
    <source>
        <dbReference type="EMBL" id="DAD73981.1"/>
    </source>
</evidence>
<keyword evidence="1" id="KW-0812">Transmembrane</keyword>
<reference evidence="2" key="1">
    <citation type="journal article" date="2021" name="Proc. Natl. Acad. Sci. U.S.A.">
        <title>A Catalog of Tens of Thousands of Viruses from Human Metagenomes Reveals Hidden Associations with Chronic Diseases.</title>
        <authorList>
            <person name="Tisza M.J."/>
            <person name="Buck C.B."/>
        </authorList>
    </citation>
    <scope>NUCLEOTIDE SEQUENCE</scope>
    <source>
        <strain evidence="2">Ctc5632</strain>
    </source>
</reference>
<name>A0A8S5LV98_9CAUD</name>
<sequence>MEWADVGRAVAKAAPVLGSVLGGPVGAIAGAAGSLIASALGCEPDPEEVQRTIAQNPDLLLKLKDLEIQQQAQLLQWQRDQVQAELTDRMSARDREVELAKTGHGASWATSIVACIVTVGFFVMLWAVLHGGKAELGDAGLMLLGTLASAFGAVVQYYLGSSLGSASKDAFLKKVQGGGR</sequence>
<keyword evidence="1" id="KW-0472">Membrane</keyword>
<protein>
    <recommendedName>
        <fullName evidence="3">Holin of 3TMs, for gene-transfer release</fullName>
    </recommendedName>
</protein>
<feature type="transmembrane region" description="Helical" evidence="1">
    <location>
        <begin position="108"/>
        <end position="129"/>
    </location>
</feature>
<dbReference type="EMBL" id="BK014749">
    <property type="protein sequence ID" value="DAD73981.1"/>
    <property type="molecule type" value="Genomic_DNA"/>
</dbReference>
<accession>A0A8S5LV98</accession>
<organism evidence="2">
    <name type="scientific">Podoviridae sp. ctc5632</name>
    <dbReference type="NCBI Taxonomy" id="2826565"/>
    <lineage>
        <taxon>Viruses</taxon>
        <taxon>Duplodnaviria</taxon>
        <taxon>Heunggongvirae</taxon>
        <taxon>Uroviricota</taxon>
        <taxon>Caudoviricetes</taxon>
    </lineage>
</organism>
<keyword evidence="1" id="KW-1133">Transmembrane helix</keyword>
<feature type="transmembrane region" description="Helical" evidence="1">
    <location>
        <begin position="141"/>
        <end position="159"/>
    </location>
</feature>
<evidence type="ECO:0008006" key="3">
    <source>
        <dbReference type="Google" id="ProtNLM"/>
    </source>
</evidence>